<evidence type="ECO:0000256" key="2">
    <source>
        <dbReference type="ARBA" id="ARBA00022448"/>
    </source>
</evidence>
<dbReference type="InterPro" id="IPR020846">
    <property type="entry name" value="MFS_dom"/>
</dbReference>
<feature type="transmembrane region" description="Helical" evidence="8">
    <location>
        <begin position="215"/>
        <end position="234"/>
    </location>
</feature>
<feature type="transmembrane region" description="Helical" evidence="8">
    <location>
        <begin position="183"/>
        <end position="203"/>
    </location>
</feature>
<evidence type="ECO:0000256" key="5">
    <source>
        <dbReference type="ARBA" id="ARBA00022989"/>
    </source>
</evidence>
<keyword evidence="11" id="KW-1185">Reference proteome</keyword>
<dbReference type="Proteomes" id="UP001602013">
    <property type="component" value="Unassembled WGS sequence"/>
</dbReference>
<feature type="region of interest" description="Disordered" evidence="7">
    <location>
        <begin position="1"/>
        <end position="21"/>
    </location>
</feature>
<comment type="subcellular location">
    <subcellularLocation>
        <location evidence="1">Cell membrane</location>
        <topology evidence="1">Multi-pass membrane protein</topology>
    </subcellularLocation>
</comment>
<feature type="transmembrane region" description="Helical" evidence="8">
    <location>
        <begin position="124"/>
        <end position="142"/>
    </location>
</feature>
<proteinExistence type="predicted"/>
<comment type="caution">
    <text evidence="10">The sequence shown here is derived from an EMBL/GenBank/DDBJ whole genome shotgun (WGS) entry which is preliminary data.</text>
</comment>
<accession>A0ABW6SUT0</accession>
<evidence type="ECO:0000256" key="1">
    <source>
        <dbReference type="ARBA" id="ARBA00004651"/>
    </source>
</evidence>
<dbReference type="PROSITE" id="PS50850">
    <property type="entry name" value="MFS"/>
    <property type="match status" value="1"/>
</dbReference>
<evidence type="ECO:0000313" key="10">
    <source>
        <dbReference type="EMBL" id="MFF3668749.1"/>
    </source>
</evidence>
<evidence type="ECO:0000313" key="11">
    <source>
        <dbReference type="Proteomes" id="UP001602013"/>
    </source>
</evidence>
<keyword evidence="4 8" id="KW-0812">Transmembrane</keyword>
<dbReference type="Gene3D" id="1.20.1250.20">
    <property type="entry name" value="MFS general substrate transporter like domains"/>
    <property type="match status" value="1"/>
</dbReference>
<dbReference type="PANTHER" id="PTHR42718:SF46">
    <property type="entry name" value="BLR6921 PROTEIN"/>
    <property type="match status" value="1"/>
</dbReference>
<sequence>MAHSSSASPASPVSPVGRPEPPDPRRWRVLALLGVAQLMLILDVTVVNVALPDIGADLGLGRATLTWVVTAYTLFFGGLMLLGGRLADVFGARRLMLAGLGIFVLASLASGLATDAAALVGGRVGQGLGAALLSPAALATLTTTFHGAERTKALGVWAALGGAGSAVGVLLGGALTAGPGWRWIFFINVPVGVAVLVALPLVVRGGAARPGPRRVDLPGALLVTAATASLIYGLVTAGDAGWGDTVTLAAVAAAAVLYAVFGVVERAVRTPLMRVRLLAQRPVLSGAFLMLVATGMLIGLFFLGSFYLQRHQGYSALVTGLLFLPVAVGTGLGAHLGSHLVDRLGGRIPAAIGLALAAAGTGLVALLAVTPAVMVTGLTVTSIGLGAVFVSGTTTALALAAPEESGLASGVVNTFHELGGAVGVAVVSSLAAPSLIGPVLTGFSTAFTSWAVIGAVAALVALALLPPGRLPAFDGPRVH</sequence>
<dbReference type="InterPro" id="IPR011701">
    <property type="entry name" value="MFS"/>
</dbReference>
<keyword evidence="6 8" id="KW-0472">Membrane</keyword>
<evidence type="ECO:0000259" key="9">
    <source>
        <dbReference type="PROSITE" id="PS50850"/>
    </source>
</evidence>
<evidence type="ECO:0000256" key="8">
    <source>
        <dbReference type="SAM" id="Phobius"/>
    </source>
</evidence>
<dbReference type="PANTHER" id="PTHR42718">
    <property type="entry name" value="MAJOR FACILITATOR SUPERFAMILY MULTIDRUG TRANSPORTER MFSC"/>
    <property type="match status" value="1"/>
</dbReference>
<dbReference type="EMBL" id="JBIASD010000016">
    <property type="protein sequence ID" value="MFF3668749.1"/>
    <property type="molecule type" value="Genomic_DNA"/>
</dbReference>
<feature type="transmembrane region" description="Helical" evidence="8">
    <location>
        <begin position="421"/>
        <end position="441"/>
    </location>
</feature>
<name>A0ABW6SUT0_9ACTN</name>
<evidence type="ECO:0000256" key="4">
    <source>
        <dbReference type="ARBA" id="ARBA00022692"/>
    </source>
</evidence>
<dbReference type="PRINTS" id="PR01036">
    <property type="entry name" value="TCRTETB"/>
</dbReference>
<dbReference type="CDD" id="cd17321">
    <property type="entry name" value="MFS_MMR_MDR_like"/>
    <property type="match status" value="1"/>
</dbReference>
<dbReference type="InterPro" id="IPR036259">
    <property type="entry name" value="MFS_trans_sf"/>
</dbReference>
<feature type="transmembrane region" description="Helical" evidence="8">
    <location>
        <begin position="29"/>
        <end position="51"/>
    </location>
</feature>
<organism evidence="10 11">
    <name type="scientific">Microtetraspora malaysiensis</name>
    <dbReference type="NCBI Taxonomy" id="161358"/>
    <lineage>
        <taxon>Bacteria</taxon>
        <taxon>Bacillati</taxon>
        <taxon>Actinomycetota</taxon>
        <taxon>Actinomycetes</taxon>
        <taxon>Streptosporangiales</taxon>
        <taxon>Streptosporangiaceae</taxon>
        <taxon>Microtetraspora</taxon>
    </lineage>
</organism>
<feature type="transmembrane region" description="Helical" evidence="8">
    <location>
        <begin position="246"/>
        <end position="264"/>
    </location>
</feature>
<dbReference type="Gene3D" id="1.20.1720.10">
    <property type="entry name" value="Multidrug resistance protein D"/>
    <property type="match status" value="1"/>
</dbReference>
<reference evidence="10 11" key="1">
    <citation type="submission" date="2024-10" db="EMBL/GenBank/DDBJ databases">
        <title>The Natural Products Discovery Center: Release of the First 8490 Sequenced Strains for Exploring Actinobacteria Biosynthetic Diversity.</title>
        <authorList>
            <person name="Kalkreuter E."/>
            <person name="Kautsar S.A."/>
            <person name="Yang D."/>
            <person name="Bader C.D."/>
            <person name="Teijaro C.N."/>
            <person name="Fluegel L."/>
            <person name="Davis C.M."/>
            <person name="Simpson J.R."/>
            <person name="Lauterbach L."/>
            <person name="Steele A.D."/>
            <person name="Gui C."/>
            <person name="Meng S."/>
            <person name="Li G."/>
            <person name="Viehrig K."/>
            <person name="Ye F."/>
            <person name="Su P."/>
            <person name="Kiefer A.F."/>
            <person name="Nichols A."/>
            <person name="Cepeda A.J."/>
            <person name="Yan W."/>
            <person name="Fan B."/>
            <person name="Jiang Y."/>
            <person name="Adhikari A."/>
            <person name="Zheng C.-J."/>
            <person name="Schuster L."/>
            <person name="Cowan T.M."/>
            <person name="Smanski M.J."/>
            <person name="Chevrette M.G."/>
            <person name="De Carvalho L.P.S."/>
            <person name="Shen B."/>
        </authorList>
    </citation>
    <scope>NUCLEOTIDE SEQUENCE [LARGE SCALE GENOMIC DNA]</scope>
    <source>
        <strain evidence="10 11">NPDC002173</strain>
    </source>
</reference>
<keyword evidence="3" id="KW-1003">Cell membrane</keyword>
<evidence type="ECO:0000256" key="3">
    <source>
        <dbReference type="ARBA" id="ARBA00022475"/>
    </source>
</evidence>
<feature type="transmembrane region" description="Helical" evidence="8">
    <location>
        <begin position="348"/>
        <end position="369"/>
    </location>
</feature>
<keyword evidence="2" id="KW-0813">Transport</keyword>
<gene>
    <name evidence="10" type="ORF">ACFYXI_24490</name>
</gene>
<feature type="transmembrane region" description="Helical" evidence="8">
    <location>
        <begin position="154"/>
        <end position="177"/>
    </location>
</feature>
<keyword evidence="5 8" id="KW-1133">Transmembrane helix</keyword>
<feature type="transmembrane region" description="Helical" evidence="8">
    <location>
        <begin position="95"/>
        <end position="118"/>
    </location>
</feature>
<feature type="transmembrane region" description="Helical" evidence="8">
    <location>
        <begin position="314"/>
        <end position="336"/>
    </location>
</feature>
<feature type="compositionally biased region" description="Low complexity" evidence="7">
    <location>
        <begin position="1"/>
        <end position="16"/>
    </location>
</feature>
<feature type="transmembrane region" description="Helical" evidence="8">
    <location>
        <begin position="375"/>
        <end position="400"/>
    </location>
</feature>
<feature type="transmembrane region" description="Helical" evidence="8">
    <location>
        <begin position="284"/>
        <end position="308"/>
    </location>
</feature>
<feature type="transmembrane region" description="Helical" evidence="8">
    <location>
        <begin position="63"/>
        <end position="83"/>
    </location>
</feature>
<dbReference type="Pfam" id="PF07690">
    <property type="entry name" value="MFS_1"/>
    <property type="match status" value="1"/>
</dbReference>
<dbReference type="SUPFAM" id="SSF103473">
    <property type="entry name" value="MFS general substrate transporter"/>
    <property type="match status" value="1"/>
</dbReference>
<dbReference type="RefSeq" id="WP_387414432.1">
    <property type="nucleotide sequence ID" value="NZ_JBIASD010000016.1"/>
</dbReference>
<feature type="domain" description="Major facilitator superfamily (MFS) profile" evidence="9">
    <location>
        <begin position="29"/>
        <end position="469"/>
    </location>
</feature>
<protein>
    <submittedName>
        <fullName evidence="10">MFS transporter</fullName>
    </submittedName>
</protein>
<evidence type="ECO:0000256" key="6">
    <source>
        <dbReference type="ARBA" id="ARBA00023136"/>
    </source>
</evidence>
<feature type="transmembrane region" description="Helical" evidence="8">
    <location>
        <begin position="447"/>
        <end position="465"/>
    </location>
</feature>
<evidence type="ECO:0000256" key="7">
    <source>
        <dbReference type="SAM" id="MobiDB-lite"/>
    </source>
</evidence>